<dbReference type="PANTHER" id="PTHR18964">
    <property type="entry name" value="ROK (REPRESSOR, ORF, KINASE) FAMILY"/>
    <property type="match status" value="1"/>
</dbReference>
<accession>W5II40</accession>
<dbReference type="Gene3D" id="1.10.10.10">
    <property type="entry name" value="Winged helix-like DNA-binding domain superfamily/Winged helix DNA-binding domain"/>
    <property type="match status" value="1"/>
</dbReference>
<dbReference type="EMBL" id="ADCX01000002">
    <property type="protein sequence ID" value="EFG26525.1"/>
    <property type="molecule type" value="Genomic_DNA"/>
</dbReference>
<dbReference type="InterPro" id="IPR043129">
    <property type="entry name" value="ATPase_NBD"/>
</dbReference>
<dbReference type="Proteomes" id="UP000005777">
    <property type="component" value="Unassembled WGS sequence"/>
</dbReference>
<evidence type="ECO:0000256" key="2">
    <source>
        <dbReference type="SAM" id="MobiDB-lite"/>
    </source>
</evidence>
<organism evidence="3 4">
    <name type="scientific">Scardovia inopinata F0304</name>
    <dbReference type="NCBI Taxonomy" id="641146"/>
    <lineage>
        <taxon>Bacteria</taxon>
        <taxon>Bacillati</taxon>
        <taxon>Actinomycetota</taxon>
        <taxon>Actinomycetes</taxon>
        <taxon>Bifidobacteriales</taxon>
        <taxon>Bifidobacteriaceae</taxon>
        <taxon>Scardovia</taxon>
    </lineage>
</organism>
<gene>
    <name evidence="3" type="ORF">HMPREF9020_00144</name>
</gene>
<dbReference type="HOGENOM" id="CLU_036604_13_4_11"/>
<evidence type="ECO:0000256" key="1">
    <source>
        <dbReference type="ARBA" id="ARBA00006479"/>
    </source>
</evidence>
<feature type="region of interest" description="Disordered" evidence="2">
    <location>
        <begin position="63"/>
        <end position="86"/>
    </location>
</feature>
<proteinExistence type="inferred from homology"/>
<dbReference type="InterPro" id="IPR000600">
    <property type="entry name" value="ROK"/>
</dbReference>
<dbReference type="Pfam" id="PF00480">
    <property type="entry name" value="ROK"/>
    <property type="match status" value="1"/>
</dbReference>
<dbReference type="SUPFAM" id="SSF46785">
    <property type="entry name" value="Winged helix' DNA-binding domain"/>
    <property type="match status" value="1"/>
</dbReference>
<evidence type="ECO:0008006" key="5">
    <source>
        <dbReference type="Google" id="ProtNLM"/>
    </source>
</evidence>
<dbReference type="Gene3D" id="3.30.420.40">
    <property type="match status" value="2"/>
</dbReference>
<dbReference type="InterPro" id="IPR036390">
    <property type="entry name" value="WH_DNA-bd_sf"/>
</dbReference>
<comment type="caution">
    <text evidence="3">The sequence shown here is derived from an EMBL/GenBank/DDBJ whole genome shotgun (WGS) entry which is preliminary data.</text>
</comment>
<dbReference type="eggNOG" id="COG1940">
    <property type="taxonomic scope" value="Bacteria"/>
</dbReference>
<dbReference type="AlphaFoldDB" id="W5II40"/>
<keyword evidence="4" id="KW-1185">Reference proteome</keyword>
<protein>
    <recommendedName>
        <fullName evidence="5">HTH marR-type domain-containing protein</fullName>
    </recommendedName>
</protein>
<dbReference type="eggNOG" id="COG1846">
    <property type="taxonomic scope" value="Bacteria"/>
</dbReference>
<comment type="similarity">
    <text evidence="1">Belongs to the ROK (NagC/XylR) family.</text>
</comment>
<dbReference type="PANTHER" id="PTHR18964:SF149">
    <property type="entry name" value="BIFUNCTIONAL UDP-N-ACETYLGLUCOSAMINE 2-EPIMERASE_N-ACETYLMANNOSAMINE KINASE"/>
    <property type="match status" value="1"/>
</dbReference>
<dbReference type="RefSeq" id="WP_006292486.1">
    <property type="nucleotide sequence ID" value="NZ_GG770225.1"/>
</dbReference>
<dbReference type="InterPro" id="IPR036388">
    <property type="entry name" value="WH-like_DNA-bd_sf"/>
</dbReference>
<evidence type="ECO:0000313" key="4">
    <source>
        <dbReference type="Proteomes" id="UP000005777"/>
    </source>
</evidence>
<sequence length="420" mass="46027">MEKNRIPLWFSLSDNTHDIVVDIMRNGPVSRSKLARDHRLSAGTLSKITSELIYQKIIDEQKTPQEDRKNADQEEGSKERIKKGIDYTEELERQVARDGANGRGRPQVGLMIHAESRTYIGINVHTFESVMMLTDAMCHPLTDPLIVSYTDTRPTAIVDALSGGIRQLIQKAEQAGLSKPSAVGITVGGHIVEDNTVTYAPFLRWNGPVKLGDMIQDRCQIPTAIFNDLDSLLVYESWFGSGRGMQRFALVTIGLGIGYALCEGGQSVDYPDKSYGLAGHVLVDPDGPTCSAGHKGCSQCLTSPSLAMEYSQLMGQPMSFDDFAANVEAGKPIARHLIENSCYRLGVLLSTIANMAMPEKILIGGEAAHLATTAMESIRTGITRYRHSQAQPVAFEILSYEWEQWALGGASRVIALSILK</sequence>
<evidence type="ECO:0000313" key="3">
    <source>
        <dbReference type="EMBL" id="EFG26525.1"/>
    </source>
</evidence>
<name>W5II40_SCAIO</name>
<dbReference type="SUPFAM" id="SSF53067">
    <property type="entry name" value="Actin-like ATPase domain"/>
    <property type="match status" value="1"/>
</dbReference>
<reference evidence="3 4" key="1">
    <citation type="submission" date="2012-01" db="EMBL/GenBank/DDBJ databases">
        <title>The Genome Sequence of Scardovia inopinata F0304.</title>
        <authorList>
            <consortium name="The Broad Institute Genome Sequencing Platform"/>
            <person name="Earl A."/>
            <person name="Ward D."/>
            <person name="Feldgarden M."/>
            <person name="Gevers D."/>
            <person name="Izard J."/>
            <person name="Baranova O.V."/>
            <person name="Blanton J.M."/>
            <person name="Tanner A.C."/>
            <person name="Dewhirst F.E."/>
            <person name="Young S.K."/>
            <person name="Zeng Q."/>
            <person name="Gargeya S."/>
            <person name="Fitzgerald M."/>
            <person name="Haas B."/>
            <person name="Abouelleil A."/>
            <person name="Alvarado L."/>
            <person name="Arachchi H.M."/>
            <person name="Berlin A."/>
            <person name="Chapman S.B."/>
            <person name="Gearin G."/>
            <person name="Goldberg J."/>
            <person name="Griggs A."/>
            <person name="Gujja S."/>
            <person name="Hansen M."/>
            <person name="Heiman D."/>
            <person name="Howarth C."/>
            <person name="Larimer J."/>
            <person name="Lui A."/>
            <person name="MacDonald P.J."/>
            <person name="McCowen C."/>
            <person name="Montmayeur A."/>
            <person name="Murphy C."/>
            <person name="Neiman D."/>
            <person name="Pearson M."/>
            <person name="Priest M."/>
            <person name="Roberts A."/>
            <person name="Saif S."/>
            <person name="Shea T."/>
            <person name="Sisk P."/>
            <person name="Stolte C."/>
            <person name="Sykes S."/>
            <person name="Wortman J."/>
            <person name="Nusbaum C."/>
            <person name="Birren B."/>
        </authorList>
    </citation>
    <scope>NUCLEOTIDE SEQUENCE [LARGE SCALE GENOMIC DNA]</scope>
    <source>
        <strain evidence="3 4">F0304</strain>
    </source>
</reference>